<organism evidence="1 2">
    <name type="scientific">Sinorhizobium mexicanum</name>
    <dbReference type="NCBI Taxonomy" id="375549"/>
    <lineage>
        <taxon>Bacteria</taxon>
        <taxon>Pseudomonadati</taxon>
        <taxon>Pseudomonadota</taxon>
        <taxon>Alphaproteobacteria</taxon>
        <taxon>Hyphomicrobiales</taxon>
        <taxon>Rhizobiaceae</taxon>
        <taxon>Sinorhizobium/Ensifer group</taxon>
        <taxon>Sinorhizobium</taxon>
    </lineage>
</organism>
<dbReference type="InterPro" id="IPR011006">
    <property type="entry name" value="CheY-like_superfamily"/>
</dbReference>
<name>A0A859QTQ6_9HYPH</name>
<gene>
    <name evidence="1" type="ORF">FKV68_16220</name>
</gene>
<dbReference type="RefSeq" id="WP_180938793.1">
    <property type="nucleotide sequence ID" value="NZ_CP041238.1"/>
</dbReference>
<dbReference type="AlphaFoldDB" id="A0A859QTQ6"/>
<protein>
    <submittedName>
        <fullName evidence="1">Response regulator</fullName>
    </submittedName>
</protein>
<evidence type="ECO:0000313" key="1">
    <source>
        <dbReference type="EMBL" id="QLL62879.1"/>
    </source>
</evidence>
<sequence>MQSNEIPPTIKTVLVLDDNFIIAMDAEEILTSLGVAEVHVATNAEQAMEIVAAHAIDFALIDVNLDSDTSFIIADAMIARGIMVGFTSGYGESFPSPEHLRDVPRIDKPFNEMTIGSLIAAAHGQRDR</sequence>
<evidence type="ECO:0000313" key="2">
    <source>
        <dbReference type="Proteomes" id="UP000510721"/>
    </source>
</evidence>
<proteinExistence type="predicted"/>
<dbReference type="PROSITE" id="PS50110">
    <property type="entry name" value="RESPONSE_REGULATORY"/>
    <property type="match status" value="1"/>
</dbReference>
<reference evidence="1 2" key="1">
    <citation type="submission" date="2019-06" db="EMBL/GenBank/DDBJ databases">
        <title>Complete genome sequence of Ensifer mexicanus ITTG R7 isolated from nodules of Acacia angustissima (Mill.) Kuntze.</title>
        <authorList>
            <person name="Rincon-Rosales R."/>
            <person name="Rogel M.A."/>
            <person name="Guerrero G."/>
            <person name="Rincon-Molina C.I."/>
            <person name="Lopez-Lopez A."/>
            <person name="Martinez-Romero E."/>
        </authorList>
    </citation>
    <scope>NUCLEOTIDE SEQUENCE [LARGE SCALE GENOMIC DNA]</scope>
    <source>
        <strain evidence="1 2">ITTG R7</strain>
    </source>
</reference>
<dbReference type="GO" id="GO:0000160">
    <property type="term" value="P:phosphorelay signal transduction system"/>
    <property type="evidence" value="ECO:0007669"/>
    <property type="project" value="InterPro"/>
</dbReference>
<dbReference type="Gene3D" id="3.40.50.2300">
    <property type="match status" value="1"/>
</dbReference>
<keyword evidence="2" id="KW-1185">Reference proteome</keyword>
<dbReference type="InterPro" id="IPR001789">
    <property type="entry name" value="Sig_transdc_resp-reg_receiver"/>
</dbReference>
<dbReference type="SUPFAM" id="SSF52172">
    <property type="entry name" value="CheY-like"/>
    <property type="match status" value="1"/>
</dbReference>
<dbReference type="Proteomes" id="UP000510721">
    <property type="component" value="Chromosome"/>
</dbReference>
<accession>A0A859QTQ6</accession>
<dbReference type="Pfam" id="PF00072">
    <property type="entry name" value="Response_reg"/>
    <property type="match status" value="1"/>
</dbReference>
<dbReference type="KEGG" id="emx:FKV68_16220"/>
<dbReference type="EMBL" id="CP041238">
    <property type="protein sequence ID" value="QLL62879.1"/>
    <property type="molecule type" value="Genomic_DNA"/>
</dbReference>